<dbReference type="EMBL" id="CAJFCW020000002">
    <property type="protein sequence ID" value="CAG9091775.1"/>
    <property type="molecule type" value="Genomic_DNA"/>
</dbReference>
<evidence type="ECO:0000256" key="2">
    <source>
        <dbReference type="ARBA" id="ARBA00005731"/>
    </source>
</evidence>
<evidence type="ECO:0000256" key="6">
    <source>
        <dbReference type="SAM" id="Phobius"/>
    </source>
</evidence>
<sequence length="342" mass="37071">MAFQGVIALIICFIASGLFGSMFVPMKKYSPGDGLFAQWVMCSAIWLVGFGVFLYTGYQNFYPFAMVGGFSWCLGNVITVPIINELGLGLSLLLFSVMNSTTCFLVSTFGLFSTIARPSERLWLNLIGLVFIAAGGILTSYVKTCPPRTSKSKSNDEKSSIDTISNKTQGDVVEFHDLSKTKSTLRRKLALLGAFVAGILYGFNLVPIVYIQDNADLFDNVQVGGMPYVFSQFCGIYISSTAFFAIYGFVKKNKPVINPKVALPSLLTGLMWGVAQTMAIISTEALSQGISGPITAMVPGCIATVWSLLYFKEIETGKNLYVLWTSIGLTMTGAICIGLSKL</sequence>
<evidence type="ECO:0000256" key="5">
    <source>
        <dbReference type="ARBA" id="ARBA00023136"/>
    </source>
</evidence>
<dbReference type="Proteomes" id="UP000783686">
    <property type="component" value="Unassembled WGS sequence"/>
</dbReference>
<comment type="caution">
    <text evidence="7">The sequence shown here is derived from an EMBL/GenBank/DDBJ whole genome shotgun (WGS) entry which is preliminary data.</text>
</comment>
<name>A0A811K3Y0_9BILA</name>
<evidence type="ECO:0000256" key="1">
    <source>
        <dbReference type="ARBA" id="ARBA00004141"/>
    </source>
</evidence>
<evidence type="ECO:0008006" key="9">
    <source>
        <dbReference type="Google" id="ProtNLM"/>
    </source>
</evidence>
<dbReference type="OrthoDB" id="426527at2759"/>
<dbReference type="PANTHER" id="PTHR16119:SF17">
    <property type="entry name" value="TRANSMEMBRANE PROTEIN 144"/>
    <property type="match status" value="1"/>
</dbReference>
<feature type="transmembrane region" description="Helical" evidence="6">
    <location>
        <begin position="6"/>
        <end position="24"/>
    </location>
</feature>
<evidence type="ECO:0000256" key="3">
    <source>
        <dbReference type="ARBA" id="ARBA00022692"/>
    </source>
</evidence>
<protein>
    <recommendedName>
        <fullName evidence="9">Transmembrane protein 144</fullName>
    </recommendedName>
</protein>
<comment type="similarity">
    <text evidence="2">Belongs to the TMEM144 family.</text>
</comment>
<accession>A0A811K3Y0</accession>
<feature type="transmembrane region" description="Helical" evidence="6">
    <location>
        <begin position="61"/>
        <end position="83"/>
    </location>
</feature>
<keyword evidence="8" id="KW-1185">Reference proteome</keyword>
<dbReference type="Pfam" id="PF07857">
    <property type="entry name" value="TMEM144"/>
    <property type="match status" value="1"/>
</dbReference>
<feature type="transmembrane region" description="Helical" evidence="6">
    <location>
        <begin position="90"/>
        <end position="116"/>
    </location>
</feature>
<evidence type="ECO:0000256" key="4">
    <source>
        <dbReference type="ARBA" id="ARBA00022989"/>
    </source>
</evidence>
<evidence type="ECO:0000313" key="7">
    <source>
        <dbReference type="EMBL" id="CAD5210646.1"/>
    </source>
</evidence>
<feature type="transmembrane region" description="Helical" evidence="6">
    <location>
        <begin position="36"/>
        <end position="55"/>
    </location>
</feature>
<gene>
    <name evidence="7" type="ORF">BOKJ2_LOCUS3298</name>
</gene>
<evidence type="ECO:0000313" key="8">
    <source>
        <dbReference type="Proteomes" id="UP000614601"/>
    </source>
</evidence>
<feature type="transmembrane region" description="Helical" evidence="6">
    <location>
        <begin position="320"/>
        <end position="340"/>
    </location>
</feature>
<dbReference type="PANTHER" id="PTHR16119">
    <property type="entry name" value="TRANSMEMBRANE PROTEIN 144"/>
    <property type="match status" value="1"/>
</dbReference>
<dbReference type="Proteomes" id="UP000614601">
    <property type="component" value="Unassembled WGS sequence"/>
</dbReference>
<dbReference type="InterPro" id="IPR010651">
    <property type="entry name" value="Sugar_transport"/>
</dbReference>
<dbReference type="GO" id="GO:0016020">
    <property type="term" value="C:membrane"/>
    <property type="evidence" value="ECO:0007669"/>
    <property type="project" value="UniProtKB-SubCell"/>
</dbReference>
<keyword evidence="3 6" id="KW-0812">Transmembrane</keyword>
<feature type="transmembrane region" description="Helical" evidence="6">
    <location>
        <begin position="262"/>
        <end position="281"/>
    </location>
</feature>
<organism evidence="7 8">
    <name type="scientific">Bursaphelenchus okinawaensis</name>
    <dbReference type="NCBI Taxonomy" id="465554"/>
    <lineage>
        <taxon>Eukaryota</taxon>
        <taxon>Metazoa</taxon>
        <taxon>Ecdysozoa</taxon>
        <taxon>Nematoda</taxon>
        <taxon>Chromadorea</taxon>
        <taxon>Rhabditida</taxon>
        <taxon>Tylenchina</taxon>
        <taxon>Tylenchomorpha</taxon>
        <taxon>Aphelenchoidea</taxon>
        <taxon>Aphelenchoididae</taxon>
        <taxon>Bursaphelenchus</taxon>
    </lineage>
</organism>
<feature type="transmembrane region" description="Helical" evidence="6">
    <location>
        <begin position="230"/>
        <end position="250"/>
    </location>
</feature>
<keyword evidence="5 6" id="KW-0472">Membrane</keyword>
<feature type="transmembrane region" description="Helical" evidence="6">
    <location>
        <begin position="293"/>
        <end position="311"/>
    </location>
</feature>
<feature type="transmembrane region" description="Helical" evidence="6">
    <location>
        <begin position="189"/>
        <end position="210"/>
    </location>
</feature>
<dbReference type="GO" id="GO:0015144">
    <property type="term" value="F:carbohydrate transmembrane transporter activity"/>
    <property type="evidence" value="ECO:0007669"/>
    <property type="project" value="InterPro"/>
</dbReference>
<comment type="subcellular location">
    <subcellularLocation>
        <location evidence="1">Membrane</location>
        <topology evidence="1">Multi-pass membrane protein</topology>
    </subcellularLocation>
</comment>
<dbReference type="InterPro" id="IPR012435">
    <property type="entry name" value="TMEM144"/>
</dbReference>
<keyword evidence="4 6" id="KW-1133">Transmembrane helix</keyword>
<dbReference type="EMBL" id="CAJFDH010000002">
    <property type="protein sequence ID" value="CAD5210646.1"/>
    <property type="molecule type" value="Genomic_DNA"/>
</dbReference>
<reference evidence="7" key="1">
    <citation type="submission" date="2020-09" db="EMBL/GenBank/DDBJ databases">
        <authorList>
            <person name="Kikuchi T."/>
        </authorList>
    </citation>
    <scope>NUCLEOTIDE SEQUENCE</scope>
    <source>
        <strain evidence="7">SH1</strain>
    </source>
</reference>
<proteinExistence type="inferred from homology"/>
<feature type="transmembrane region" description="Helical" evidence="6">
    <location>
        <begin position="122"/>
        <end position="142"/>
    </location>
</feature>
<dbReference type="AlphaFoldDB" id="A0A811K3Y0"/>